<keyword evidence="5 8" id="KW-0378">Hydrolase</keyword>
<keyword evidence="6 8" id="KW-0460">Magnesium</keyword>
<accession>A0ABW4L4L9</accession>
<keyword evidence="2 8" id="KW-1277">Toxin-antitoxin system</keyword>
<comment type="function">
    <text evidence="8">Toxic component of a toxin-antitoxin (TA) system. An RNase.</text>
</comment>
<dbReference type="PANTHER" id="PTHR33653:SF1">
    <property type="entry name" value="RIBONUCLEASE VAPC2"/>
    <property type="match status" value="1"/>
</dbReference>
<proteinExistence type="inferred from homology"/>
<evidence type="ECO:0000256" key="8">
    <source>
        <dbReference type="HAMAP-Rule" id="MF_00265"/>
    </source>
</evidence>
<evidence type="ECO:0000256" key="6">
    <source>
        <dbReference type="ARBA" id="ARBA00022842"/>
    </source>
</evidence>
<feature type="domain" description="PIN" evidence="9">
    <location>
        <begin position="1"/>
        <end position="124"/>
    </location>
</feature>
<dbReference type="EC" id="3.1.-.-" evidence="8"/>
<keyword evidence="4 8" id="KW-0479">Metal-binding</keyword>
<keyword evidence="11" id="KW-1185">Reference proteome</keyword>
<dbReference type="SUPFAM" id="SSF88723">
    <property type="entry name" value="PIN domain-like"/>
    <property type="match status" value="1"/>
</dbReference>
<evidence type="ECO:0000256" key="4">
    <source>
        <dbReference type="ARBA" id="ARBA00022723"/>
    </source>
</evidence>
<evidence type="ECO:0000259" key="9">
    <source>
        <dbReference type="Pfam" id="PF01850"/>
    </source>
</evidence>
<evidence type="ECO:0000256" key="1">
    <source>
        <dbReference type="ARBA" id="ARBA00001946"/>
    </source>
</evidence>
<comment type="caution">
    <text evidence="10">The sequence shown here is derived from an EMBL/GenBank/DDBJ whole genome shotgun (WGS) entry which is preliminary data.</text>
</comment>
<organism evidence="10 11">
    <name type="scientific">Georgenia deserti</name>
    <dbReference type="NCBI Taxonomy" id="2093781"/>
    <lineage>
        <taxon>Bacteria</taxon>
        <taxon>Bacillati</taxon>
        <taxon>Actinomycetota</taxon>
        <taxon>Actinomycetes</taxon>
        <taxon>Micrococcales</taxon>
        <taxon>Bogoriellaceae</taxon>
        <taxon>Georgenia</taxon>
    </lineage>
</organism>
<dbReference type="InterPro" id="IPR029060">
    <property type="entry name" value="PIN-like_dom_sf"/>
</dbReference>
<dbReference type="InterPro" id="IPR022907">
    <property type="entry name" value="VapC_family"/>
</dbReference>
<evidence type="ECO:0000256" key="3">
    <source>
        <dbReference type="ARBA" id="ARBA00022722"/>
    </source>
</evidence>
<dbReference type="CDD" id="cd09871">
    <property type="entry name" value="PIN_MtVapC28-VapC30-like"/>
    <property type="match status" value="1"/>
</dbReference>
<dbReference type="EMBL" id="JBHUEE010000002">
    <property type="protein sequence ID" value="MFD1717342.1"/>
    <property type="molecule type" value="Genomic_DNA"/>
</dbReference>
<dbReference type="Proteomes" id="UP001597277">
    <property type="component" value="Unassembled WGS sequence"/>
</dbReference>
<comment type="cofactor">
    <cofactor evidence="1 8">
        <name>Mg(2+)</name>
        <dbReference type="ChEBI" id="CHEBI:18420"/>
    </cofactor>
</comment>
<feature type="binding site" evidence="8">
    <location>
        <position position="4"/>
    </location>
    <ligand>
        <name>Mg(2+)</name>
        <dbReference type="ChEBI" id="CHEBI:18420"/>
    </ligand>
</feature>
<name>A0ABW4L4L9_9MICO</name>
<protein>
    <recommendedName>
        <fullName evidence="8">Ribonuclease VapC</fullName>
        <shortName evidence="8">RNase VapC</shortName>
        <ecNumber evidence="8">3.1.-.-</ecNumber>
    </recommendedName>
    <alternativeName>
        <fullName evidence="8">Toxin VapC</fullName>
    </alternativeName>
</protein>
<dbReference type="InterPro" id="IPR050556">
    <property type="entry name" value="Type_II_TA_system_RNase"/>
</dbReference>
<keyword evidence="3 8" id="KW-0540">Nuclease</keyword>
<feature type="binding site" evidence="8">
    <location>
        <position position="99"/>
    </location>
    <ligand>
        <name>Mg(2+)</name>
        <dbReference type="ChEBI" id="CHEBI:18420"/>
    </ligand>
</feature>
<evidence type="ECO:0000313" key="11">
    <source>
        <dbReference type="Proteomes" id="UP001597277"/>
    </source>
</evidence>
<dbReference type="PANTHER" id="PTHR33653">
    <property type="entry name" value="RIBONUCLEASE VAPC2"/>
    <property type="match status" value="1"/>
</dbReference>
<sequence length="132" mass="13791">MIVDASALVAILKGEPEAERFTERVVSESAKISAANWLEAAMVADGSGDPAAGDNLDRIVATAEIDVVPVTAEQASFARLAFRRFGRGSGAGARLNFGDCFAYALSVTSGEPLLFKGDDFRQTDVLPAEPGA</sequence>
<reference evidence="11" key="1">
    <citation type="journal article" date="2019" name="Int. J. Syst. Evol. Microbiol.">
        <title>The Global Catalogue of Microorganisms (GCM) 10K type strain sequencing project: providing services to taxonomists for standard genome sequencing and annotation.</title>
        <authorList>
            <consortium name="The Broad Institute Genomics Platform"/>
            <consortium name="The Broad Institute Genome Sequencing Center for Infectious Disease"/>
            <person name="Wu L."/>
            <person name="Ma J."/>
        </authorList>
    </citation>
    <scope>NUCLEOTIDE SEQUENCE [LARGE SCALE GENOMIC DNA]</scope>
    <source>
        <strain evidence="11">JCM 17130</strain>
    </source>
</reference>
<evidence type="ECO:0000256" key="2">
    <source>
        <dbReference type="ARBA" id="ARBA00022649"/>
    </source>
</evidence>
<evidence type="ECO:0000256" key="5">
    <source>
        <dbReference type="ARBA" id="ARBA00022801"/>
    </source>
</evidence>
<dbReference type="InterPro" id="IPR002716">
    <property type="entry name" value="PIN_dom"/>
</dbReference>
<dbReference type="Gene3D" id="3.40.50.1010">
    <property type="entry name" value="5'-nuclease"/>
    <property type="match status" value="1"/>
</dbReference>
<evidence type="ECO:0000256" key="7">
    <source>
        <dbReference type="ARBA" id="ARBA00038093"/>
    </source>
</evidence>
<gene>
    <name evidence="8" type="primary">vapC</name>
    <name evidence="10" type="ORF">ACFSE6_05825</name>
</gene>
<dbReference type="Pfam" id="PF01850">
    <property type="entry name" value="PIN"/>
    <property type="match status" value="1"/>
</dbReference>
<dbReference type="HAMAP" id="MF_00265">
    <property type="entry name" value="VapC_Nob1"/>
    <property type="match status" value="1"/>
</dbReference>
<dbReference type="RefSeq" id="WP_388003385.1">
    <property type="nucleotide sequence ID" value="NZ_JBHUEE010000002.1"/>
</dbReference>
<keyword evidence="8" id="KW-0800">Toxin</keyword>
<comment type="similarity">
    <text evidence="7 8">Belongs to the PINc/VapC protein family.</text>
</comment>
<evidence type="ECO:0000313" key="10">
    <source>
        <dbReference type="EMBL" id="MFD1717342.1"/>
    </source>
</evidence>